<name>A0A7S0NEQ5_9CRYP</name>
<gene>
    <name evidence="4" type="ORF">HPHI1048_LOCUS23944</name>
</gene>
<dbReference type="EMBL" id="HBEO01035349">
    <property type="protein sequence ID" value="CAD8508972.1"/>
    <property type="molecule type" value="Transcribed_RNA"/>
</dbReference>
<evidence type="ECO:0000256" key="1">
    <source>
        <dbReference type="SAM" id="MobiDB-lite"/>
    </source>
</evidence>
<evidence type="ECO:0000256" key="2">
    <source>
        <dbReference type="SAM" id="Phobius"/>
    </source>
</evidence>
<dbReference type="InterPro" id="IPR033468">
    <property type="entry name" value="Metaxin_GST"/>
</dbReference>
<protein>
    <recommendedName>
        <fullName evidence="3">Metaxin glutathione S-transferase domain-containing protein</fullName>
    </recommendedName>
</protein>
<organism evidence="4">
    <name type="scientific">Hanusia phi</name>
    <dbReference type="NCBI Taxonomy" id="3032"/>
    <lineage>
        <taxon>Eukaryota</taxon>
        <taxon>Cryptophyceae</taxon>
        <taxon>Pyrenomonadales</taxon>
        <taxon>Geminigeraceae</taxon>
        <taxon>Hanusia</taxon>
    </lineage>
</organism>
<evidence type="ECO:0000259" key="3">
    <source>
        <dbReference type="Pfam" id="PF17171"/>
    </source>
</evidence>
<keyword evidence="2" id="KW-1133">Transmembrane helix</keyword>
<sequence>MYKKADACYSALSSFLGDQLFFFGSSPSSLDAMVFGHLAPHLYAPMVEARLKKQLRKYQNLCNYVDRVRKGYMSMPRIPPADPADLEATDAANANPKSAKSQLSPQDKAVRRRTRDFIALGVVVTVAFLLFTNVIDVETDEVQGE</sequence>
<dbReference type="PANTHER" id="PTHR12289">
    <property type="entry name" value="METAXIN RELATED"/>
    <property type="match status" value="1"/>
</dbReference>
<keyword evidence="2" id="KW-0472">Membrane</keyword>
<dbReference type="SUPFAM" id="SSF47616">
    <property type="entry name" value="GST C-terminal domain-like"/>
    <property type="match status" value="1"/>
</dbReference>
<dbReference type="InterPro" id="IPR036282">
    <property type="entry name" value="Glutathione-S-Trfase_C_sf"/>
</dbReference>
<dbReference type="AlphaFoldDB" id="A0A7S0NEQ5"/>
<proteinExistence type="predicted"/>
<feature type="compositionally biased region" description="Polar residues" evidence="1">
    <location>
        <begin position="95"/>
        <end position="105"/>
    </location>
</feature>
<dbReference type="InterPro" id="IPR050931">
    <property type="entry name" value="Mito_Protein_Transport_Metaxin"/>
</dbReference>
<reference evidence="4" key="1">
    <citation type="submission" date="2021-01" db="EMBL/GenBank/DDBJ databases">
        <authorList>
            <person name="Corre E."/>
            <person name="Pelletier E."/>
            <person name="Niang G."/>
            <person name="Scheremetjew M."/>
            <person name="Finn R."/>
            <person name="Kale V."/>
            <person name="Holt S."/>
            <person name="Cochrane G."/>
            <person name="Meng A."/>
            <person name="Brown T."/>
            <person name="Cohen L."/>
        </authorList>
    </citation>
    <scope>NUCLEOTIDE SEQUENCE</scope>
    <source>
        <strain evidence="4">CCMP325</strain>
    </source>
</reference>
<evidence type="ECO:0000313" key="4">
    <source>
        <dbReference type="EMBL" id="CAD8508972.1"/>
    </source>
</evidence>
<dbReference type="GO" id="GO:0005741">
    <property type="term" value="C:mitochondrial outer membrane"/>
    <property type="evidence" value="ECO:0007669"/>
    <property type="project" value="TreeGrafter"/>
</dbReference>
<dbReference type="Gene3D" id="1.20.1050.10">
    <property type="match status" value="1"/>
</dbReference>
<feature type="region of interest" description="Disordered" evidence="1">
    <location>
        <begin position="79"/>
        <end position="108"/>
    </location>
</feature>
<dbReference type="Pfam" id="PF17171">
    <property type="entry name" value="GST_C_6"/>
    <property type="match status" value="1"/>
</dbReference>
<feature type="transmembrane region" description="Helical" evidence="2">
    <location>
        <begin position="117"/>
        <end position="135"/>
    </location>
</feature>
<keyword evidence="2" id="KW-0812">Transmembrane</keyword>
<feature type="domain" description="Metaxin glutathione S-transferase" evidence="3">
    <location>
        <begin position="5"/>
        <end position="68"/>
    </location>
</feature>
<accession>A0A7S0NEQ5</accession>
<dbReference type="GO" id="GO:0006626">
    <property type="term" value="P:protein targeting to mitochondrion"/>
    <property type="evidence" value="ECO:0007669"/>
    <property type="project" value="TreeGrafter"/>
</dbReference>
<dbReference type="PANTHER" id="PTHR12289:SF41">
    <property type="entry name" value="FAILED AXON CONNECTIONS-RELATED"/>
    <property type="match status" value="1"/>
</dbReference>